<dbReference type="SMART" id="SM00758">
    <property type="entry name" value="PA14"/>
    <property type="match status" value="1"/>
</dbReference>
<dbReference type="Pfam" id="PF07691">
    <property type="entry name" value="PA14"/>
    <property type="match status" value="1"/>
</dbReference>
<dbReference type="RefSeq" id="WP_089912099.1">
    <property type="nucleotide sequence ID" value="NZ_FOBB01000003.1"/>
</dbReference>
<dbReference type="Proteomes" id="UP000198984">
    <property type="component" value="Unassembled WGS sequence"/>
</dbReference>
<evidence type="ECO:0000259" key="1">
    <source>
        <dbReference type="PROSITE" id="PS51820"/>
    </source>
</evidence>
<feature type="domain" description="PA14" evidence="1">
    <location>
        <begin position="629"/>
        <end position="776"/>
    </location>
</feature>
<dbReference type="InterPro" id="IPR037524">
    <property type="entry name" value="PA14/GLEYA"/>
</dbReference>
<dbReference type="PROSITE" id="PS51820">
    <property type="entry name" value="PA14"/>
    <property type="match status" value="1"/>
</dbReference>
<accession>A0A1H7ULG1</accession>
<dbReference type="InterPro" id="IPR011658">
    <property type="entry name" value="PA14_dom"/>
</dbReference>
<protein>
    <submittedName>
        <fullName evidence="2">PA14 domain-containing protein</fullName>
    </submittedName>
</protein>
<proteinExistence type="predicted"/>
<dbReference type="STRING" id="573321.SAMN04488505_10335"/>
<dbReference type="SUPFAM" id="SSF56988">
    <property type="entry name" value="Anthrax protective antigen"/>
    <property type="match status" value="1"/>
</dbReference>
<organism evidence="2 3">
    <name type="scientific">Chitinophaga rupis</name>
    <dbReference type="NCBI Taxonomy" id="573321"/>
    <lineage>
        <taxon>Bacteria</taxon>
        <taxon>Pseudomonadati</taxon>
        <taxon>Bacteroidota</taxon>
        <taxon>Chitinophagia</taxon>
        <taxon>Chitinophagales</taxon>
        <taxon>Chitinophagaceae</taxon>
        <taxon>Chitinophaga</taxon>
    </lineage>
</organism>
<dbReference type="Gene3D" id="3.90.182.10">
    <property type="entry name" value="Toxin - Anthrax Protective Antigen,domain 1"/>
    <property type="match status" value="1"/>
</dbReference>
<dbReference type="EMBL" id="FOBB01000003">
    <property type="protein sequence ID" value="SEL97574.1"/>
    <property type="molecule type" value="Genomic_DNA"/>
</dbReference>
<evidence type="ECO:0000313" key="3">
    <source>
        <dbReference type="Proteomes" id="UP000198984"/>
    </source>
</evidence>
<evidence type="ECO:0000313" key="2">
    <source>
        <dbReference type="EMBL" id="SEL97574.1"/>
    </source>
</evidence>
<reference evidence="2 3" key="1">
    <citation type="submission" date="2016-10" db="EMBL/GenBank/DDBJ databases">
        <authorList>
            <person name="de Groot N.N."/>
        </authorList>
    </citation>
    <scope>NUCLEOTIDE SEQUENCE [LARGE SCALE GENOMIC DNA]</scope>
    <source>
        <strain evidence="2 3">DSM 21039</strain>
    </source>
</reference>
<dbReference type="OrthoDB" id="9814627at2"/>
<name>A0A1H7ULG1_9BACT</name>
<sequence>MILALVAKGKKTIACGMLALIYLEMVIPSCALGADHTAFHNNVRTGSERVLFNTAPVVTPPVVPVAAKAVSIGGPTQPESQSFHSVGNDNMVDLFSGDFSYNIPLLDVGGYPVALGYSSGISMDQEASWVGLGWNINPGTITRNMRGLPDDFNGVDSIVKTATVKENKTIGVTAAGDIEILGFPLSLGASLGIRHNSYRGIGLESGISASINAASGTAGSLGAGLSLTNSSQDGLTISPSLSYSLQEKNVKEEGGYGGSVSTSLSYNTRSGMKALQYSAGITQYVKDENTIKNAKKESAEDGIPVAPWVGQTGASTVFSSYISYAYPTFTPTINLPYTSRMYTVTLKAGAETKIVHPSLSISGYISKQWIAAGDRTLYLPAYGYLNYQNGSRNPGALLDFNREKEIPYRNKPEVPNIAVPAYTYDIFTMSGEGTGGSFRAYRGDIGFVYDHRMKTNDQSGSVSADAGFGDIFHGGIDINYTYANTLTGPWQGSNPLAATIAFKGNSKNYEAVYFRNPGEKAINTRAFYDSIGGDYTVIPKLYQSGNNSPFISTTNYLTKYANGQKLGDVKLTANAATRQVRDKRTQVISYLSAAEAGTVGLNKYIENYRTNQYALQNCDNTLPDGENSGPGKGLRGDYFNGKELRNYMFSRVDPSIRFNKDGGSPYNINLNLPSGAAQLNTEFSVRWTGRIKAPVSGKYIFSTESDDGVRLFLNNKPLLAYWDDHSNYTNNGEAVYLEAGQMYDVKLEYYQNGGHVMMTLAWEYPGQPRQFIPTEYLYEMPKADTFSVISNILYREKRVNSFRKSNHISEIDVLNADGKRYVYGLPVYNLKQKETTFSVKHENGNAAEGTVTYNPGSDNTTGNTNGNDNYFNSEEIPAYAHSFLLTGIVSPDYVDVTGNGISGDDLGDAIKFNYTKIAGVGNPFKWRTPYASTANFNEGLKTDTRDDKGSYVYGEKELWYLNSIESKNMIATFKVADRNDLVPIDENGNKDTASHVAKRLEEINLYTKADFLRYGTNARPVKTVHFDYTYELCQGINAPKNNGGKLTLKRVWFTYNGNNKGRKNAYVFNYNSNNPGYNTKSYDRWGTYKDPLQNPGSSASNLITNAEYPYALQDSTAAAKNAAAWTLDSIVLPSGGRMKITYESDDYAYVQNKRATQMLSIAGFSSGVPSAGNISNRLYSGNNDNLYVAIHVPQPVSSKAEVYRKYLEGNDTMYFRLNVRMPADKFGKGNEFVPCYARLEKDAYGIINSNTIWVKLQGIDTKGSPGGSLSPLAKAAIQFLRLNLPSKAYPGSDVGDNLDLADGIKVLFSLADNIKNALSSYDGTARNNGWARDADLSRSFVRLNSPGYKKYGGGLRVKRIMIYDNWKNMTGQKEKESVYGTEYKYTTSKKINGVNTEISSGVAAYEPIMGGEENPWHLPIEYKDQAAPLAPTNMGYVEQPLGEAFFPGASVGYSKVRTKSIHSKNTRSASGFEETCFFTAYDFPVITEHSLLDKQTKLTYKPKLATFLRFNAANYLVMSQGFKVELNDMHGKPKSHAVYPETDSINPISYTENYYHVDNLNDEIKHLNNTVLTMNAQGEIDTLAQIGKDMELMMDMREQYFLSIGANASANGDIFSFAIPPVLGAVSFLGLPQSEETLFRSAAATKVITRHGILDSVLTSDKGSKVTTHNLLYDGETGDVLLTSAQNEYGDPIYAFNYPAGWVYDGMSGAYKNINVSLDHVNILEGKITSDVPVADYFASGDEILIYTKNKVSGSACAPDLATFPGTGKIWVVDANALNGNTPNLFFMDQEGAPFTGNDVTLKVVRSGRKNMPAAAVGSVNMLVNPLVKTGGKYNLVIDKNSKIINATVTEYKQNWQVQDRKKQKITCAYEQ</sequence>
<keyword evidence="3" id="KW-1185">Reference proteome</keyword>
<gene>
    <name evidence="2" type="ORF">SAMN04488505_10335</name>
</gene>